<reference evidence="1 2" key="1">
    <citation type="submission" date="2024-04" db="EMBL/GenBank/DDBJ databases">
        <authorList>
            <person name="Fracassetti M."/>
        </authorList>
    </citation>
    <scope>NUCLEOTIDE SEQUENCE [LARGE SCALE GENOMIC DNA]</scope>
</reference>
<protein>
    <submittedName>
        <fullName evidence="1">Uncharacterized protein</fullName>
    </submittedName>
</protein>
<evidence type="ECO:0000313" key="1">
    <source>
        <dbReference type="EMBL" id="CAL1398560.1"/>
    </source>
</evidence>
<evidence type="ECO:0000313" key="2">
    <source>
        <dbReference type="Proteomes" id="UP001497516"/>
    </source>
</evidence>
<gene>
    <name evidence="1" type="ORF">LTRI10_LOCUS38788</name>
</gene>
<name>A0AAV2FLM0_9ROSI</name>
<dbReference type="EMBL" id="OZ034820">
    <property type="protein sequence ID" value="CAL1398560.1"/>
    <property type="molecule type" value="Genomic_DNA"/>
</dbReference>
<accession>A0AAV2FLM0</accession>
<sequence>MPNKQTSAGKLDLDRTRRRDCCLCTTVVHPRSAASRPPRDQSRQASVVVGVVKPAIHFWVDHGEIPFSPHGASEPPHRVPVAWQPPDRQPDRFLLGLRRALLADGSVFVRCGQLESPANCRVVVIGERGGTSLPWKMILI</sequence>
<keyword evidence="2" id="KW-1185">Reference proteome</keyword>
<dbReference type="Proteomes" id="UP001497516">
    <property type="component" value="Chromosome 7"/>
</dbReference>
<organism evidence="1 2">
    <name type="scientific">Linum trigynum</name>
    <dbReference type="NCBI Taxonomy" id="586398"/>
    <lineage>
        <taxon>Eukaryota</taxon>
        <taxon>Viridiplantae</taxon>
        <taxon>Streptophyta</taxon>
        <taxon>Embryophyta</taxon>
        <taxon>Tracheophyta</taxon>
        <taxon>Spermatophyta</taxon>
        <taxon>Magnoliopsida</taxon>
        <taxon>eudicotyledons</taxon>
        <taxon>Gunneridae</taxon>
        <taxon>Pentapetalae</taxon>
        <taxon>rosids</taxon>
        <taxon>fabids</taxon>
        <taxon>Malpighiales</taxon>
        <taxon>Linaceae</taxon>
        <taxon>Linum</taxon>
    </lineage>
</organism>
<dbReference type="AlphaFoldDB" id="A0AAV2FLM0"/>
<proteinExistence type="predicted"/>